<dbReference type="Proteomes" id="UP001596074">
    <property type="component" value="Unassembled WGS sequence"/>
</dbReference>
<dbReference type="PRINTS" id="PR00081">
    <property type="entry name" value="GDHRDH"/>
</dbReference>
<dbReference type="Gene3D" id="3.40.50.720">
    <property type="entry name" value="NAD(P)-binding Rossmann-like Domain"/>
    <property type="match status" value="1"/>
</dbReference>
<comment type="similarity">
    <text evidence="1">Belongs to the short-chain dehydrogenases/reductases (SDR) family.</text>
</comment>
<comment type="caution">
    <text evidence="4">The sequence shown here is derived from an EMBL/GenBank/DDBJ whole genome shotgun (WGS) entry which is preliminary data.</text>
</comment>
<sequence length="280" mass="29063">MRRLEGRVAYVLGGGSDGPARPGEPLAMGNGRAIALRLAAEGACVVVGDKVLDRARLTVEHLDGEGLAVEVDAADPESCRAAVERARGLRGRLDVVVCNVGVSGREPLRAQSLDDWEFADAVNVRGHWVTAQAALEPMLQRGSGSFVFVGSTAGVRSSRRSLSYEATKAAQLAVMRHVAVRYAARGIRSNAVVLGNIDSALVRREFGSGGGDARGAIVPMRREGRPEEVAAAVAFLAGDDASYVTGHSLVVDGGVSAAWPSPPAPAPAPDPVPQRGEGTS</sequence>
<keyword evidence="2 4" id="KW-0560">Oxidoreductase</keyword>
<dbReference type="InterPro" id="IPR002347">
    <property type="entry name" value="SDR_fam"/>
</dbReference>
<name>A0ABW1A8T0_9ACTN</name>
<evidence type="ECO:0000313" key="4">
    <source>
        <dbReference type="EMBL" id="MFC5750992.1"/>
    </source>
</evidence>
<keyword evidence="5" id="KW-1185">Reference proteome</keyword>
<proteinExistence type="inferred from homology"/>
<dbReference type="GO" id="GO:0016491">
    <property type="term" value="F:oxidoreductase activity"/>
    <property type="evidence" value="ECO:0007669"/>
    <property type="project" value="UniProtKB-KW"/>
</dbReference>
<dbReference type="PANTHER" id="PTHR43669">
    <property type="entry name" value="5-KETO-D-GLUCONATE 5-REDUCTASE"/>
    <property type="match status" value="1"/>
</dbReference>
<dbReference type="InterPro" id="IPR036291">
    <property type="entry name" value="NAD(P)-bd_dom_sf"/>
</dbReference>
<dbReference type="RefSeq" id="WP_378286851.1">
    <property type="nucleotide sequence ID" value="NZ_JBHSON010000061.1"/>
</dbReference>
<dbReference type="PANTHER" id="PTHR43669:SF14">
    <property type="entry name" value="OXIDOREDUCTASE"/>
    <property type="match status" value="1"/>
</dbReference>
<feature type="compositionally biased region" description="Pro residues" evidence="3">
    <location>
        <begin position="260"/>
        <end position="272"/>
    </location>
</feature>
<evidence type="ECO:0000256" key="1">
    <source>
        <dbReference type="ARBA" id="ARBA00006484"/>
    </source>
</evidence>
<dbReference type="EC" id="1.1.1.-" evidence="4"/>
<protein>
    <submittedName>
        <fullName evidence="4">SDR family NAD(P)-dependent oxidoreductase</fullName>
        <ecNumber evidence="4">1.1.1.-</ecNumber>
    </submittedName>
</protein>
<dbReference type="SUPFAM" id="SSF51735">
    <property type="entry name" value="NAD(P)-binding Rossmann-fold domains"/>
    <property type="match status" value="1"/>
</dbReference>
<reference evidence="5" key="1">
    <citation type="journal article" date="2019" name="Int. J. Syst. Evol. Microbiol.">
        <title>The Global Catalogue of Microorganisms (GCM) 10K type strain sequencing project: providing services to taxonomists for standard genome sequencing and annotation.</title>
        <authorList>
            <consortium name="The Broad Institute Genomics Platform"/>
            <consortium name="The Broad Institute Genome Sequencing Center for Infectious Disease"/>
            <person name="Wu L."/>
            <person name="Ma J."/>
        </authorList>
    </citation>
    <scope>NUCLEOTIDE SEQUENCE [LARGE SCALE GENOMIC DNA]</scope>
    <source>
        <strain evidence="5">KCTC 42087</strain>
    </source>
</reference>
<evidence type="ECO:0000256" key="3">
    <source>
        <dbReference type="SAM" id="MobiDB-lite"/>
    </source>
</evidence>
<evidence type="ECO:0000313" key="5">
    <source>
        <dbReference type="Proteomes" id="UP001596074"/>
    </source>
</evidence>
<gene>
    <name evidence="4" type="ORF">ACFPZN_35695</name>
</gene>
<dbReference type="CDD" id="cd05233">
    <property type="entry name" value="SDR_c"/>
    <property type="match status" value="1"/>
</dbReference>
<dbReference type="Pfam" id="PF13561">
    <property type="entry name" value="adh_short_C2"/>
    <property type="match status" value="1"/>
</dbReference>
<dbReference type="EMBL" id="JBHSON010000061">
    <property type="protein sequence ID" value="MFC5750992.1"/>
    <property type="molecule type" value="Genomic_DNA"/>
</dbReference>
<organism evidence="4 5">
    <name type="scientific">Actinomadura rugatobispora</name>
    <dbReference type="NCBI Taxonomy" id="1994"/>
    <lineage>
        <taxon>Bacteria</taxon>
        <taxon>Bacillati</taxon>
        <taxon>Actinomycetota</taxon>
        <taxon>Actinomycetes</taxon>
        <taxon>Streptosporangiales</taxon>
        <taxon>Thermomonosporaceae</taxon>
        <taxon>Actinomadura</taxon>
    </lineage>
</organism>
<evidence type="ECO:0000256" key="2">
    <source>
        <dbReference type="ARBA" id="ARBA00023002"/>
    </source>
</evidence>
<feature type="region of interest" description="Disordered" evidence="3">
    <location>
        <begin position="258"/>
        <end position="280"/>
    </location>
</feature>
<accession>A0ABW1A8T0</accession>